<dbReference type="AlphaFoldDB" id="A0A2S5CIX3"/>
<feature type="domain" description="M23ase beta-sheet core" evidence="1">
    <location>
        <begin position="185"/>
        <end position="284"/>
    </location>
</feature>
<dbReference type="Pfam" id="PF01551">
    <property type="entry name" value="Peptidase_M23"/>
    <property type="match status" value="1"/>
</dbReference>
<dbReference type="Gene3D" id="2.70.70.10">
    <property type="entry name" value="Glucose Permease (Domain IIA)"/>
    <property type="match status" value="1"/>
</dbReference>
<dbReference type="InterPro" id="IPR025392">
    <property type="entry name" value="DUF4124"/>
</dbReference>
<evidence type="ECO:0000259" key="2">
    <source>
        <dbReference type="Pfam" id="PF13511"/>
    </source>
</evidence>
<evidence type="ECO:0000259" key="1">
    <source>
        <dbReference type="Pfam" id="PF01551"/>
    </source>
</evidence>
<reference evidence="3 4" key="1">
    <citation type="submission" date="2017-11" db="EMBL/GenBank/DDBJ databases">
        <title>Draft Genome Sequence of Methylobacter psychrotolerans Sph1T, an Obligate Methanotroph from Low-Temperature Environments.</title>
        <authorList>
            <person name="Oshkin I.Y."/>
            <person name="Miroshnikov K."/>
            <person name="Belova S.E."/>
            <person name="Korzhenkov A."/>
            <person name="Toshchakov S.V."/>
            <person name="Dedysh S.N."/>
        </authorList>
    </citation>
    <scope>NUCLEOTIDE SEQUENCE [LARGE SCALE GENOMIC DNA]</scope>
    <source>
        <strain evidence="3 4">Sph1</strain>
    </source>
</reference>
<organism evidence="3 4">
    <name type="scientific">Methylovulum psychrotolerans</name>
    <dbReference type="NCBI Taxonomy" id="1704499"/>
    <lineage>
        <taxon>Bacteria</taxon>
        <taxon>Pseudomonadati</taxon>
        <taxon>Pseudomonadota</taxon>
        <taxon>Gammaproteobacteria</taxon>
        <taxon>Methylococcales</taxon>
        <taxon>Methylococcaceae</taxon>
        <taxon>Methylovulum</taxon>
    </lineage>
</organism>
<gene>
    <name evidence="3" type="ORF">AADEFJLK_03589</name>
</gene>
<dbReference type="InterPro" id="IPR011055">
    <property type="entry name" value="Dup_hybrid_motif"/>
</dbReference>
<dbReference type="InterPro" id="IPR050570">
    <property type="entry name" value="Cell_wall_metabolism_enzyme"/>
</dbReference>
<dbReference type="Proteomes" id="UP000237423">
    <property type="component" value="Unassembled WGS sequence"/>
</dbReference>
<protein>
    <submittedName>
        <fullName evidence="3">M23 family peptidase</fullName>
    </submittedName>
</protein>
<evidence type="ECO:0000313" key="3">
    <source>
        <dbReference type="EMBL" id="POZ50692.1"/>
    </source>
</evidence>
<dbReference type="EMBL" id="PGFZ01000009">
    <property type="protein sequence ID" value="POZ50692.1"/>
    <property type="molecule type" value="Genomic_DNA"/>
</dbReference>
<feature type="domain" description="DUF4124" evidence="2">
    <location>
        <begin position="16"/>
        <end position="61"/>
    </location>
</feature>
<dbReference type="GO" id="GO:0004222">
    <property type="term" value="F:metalloendopeptidase activity"/>
    <property type="evidence" value="ECO:0007669"/>
    <property type="project" value="TreeGrafter"/>
</dbReference>
<dbReference type="PANTHER" id="PTHR21666">
    <property type="entry name" value="PEPTIDASE-RELATED"/>
    <property type="match status" value="1"/>
</dbReference>
<accession>A0A2S5CIX3</accession>
<comment type="caution">
    <text evidence="3">The sequence shown here is derived from an EMBL/GenBank/DDBJ whole genome shotgun (WGS) entry which is preliminary data.</text>
</comment>
<dbReference type="RefSeq" id="WP_103975233.1">
    <property type="nucleotide sequence ID" value="NZ_PGFZ01000009.1"/>
</dbReference>
<dbReference type="InterPro" id="IPR016047">
    <property type="entry name" value="M23ase_b-sheet_dom"/>
</dbReference>
<evidence type="ECO:0000313" key="4">
    <source>
        <dbReference type="Proteomes" id="UP000237423"/>
    </source>
</evidence>
<dbReference type="Pfam" id="PF13511">
    <property type="entry name" value="DUF4124"/>
    <property type="match status" value="1"/>
</dbReference>
<dbReference type="SUPFAM" id="SSF51261">
    <property type="entry name" value="Duplicated hybrid motif"/>
    <property type="match status" value="1"/>
</dbReference>
<proteinExistence type="predicted"/>
<dbReference type="PANTHER" id="PTHR21666:SF294">
    <property type="entry name" value="PEPTIDASE M23"/>
    <property type="match status" value="1"/>
</dbReference>
<dbReference type="CDD" id="cd12797">
    <property type="entry name" value="M23_peptidase"/>
    <property type="match status" value="1"/>
</dbReference>
<name>A0A2S5CIX3_9GAMM</name>
<sequence length="315" mass="34375">MQNVGYGRAVAVMLMLCLAAFRADGKKLYRYQDGNGQWAYADRPPAAVTAGEEVAVRQLDVKPRQLVRLFQSGDPQQPDYSIINEYAGPAEVLFTFSAQDNVRANPALPARFVLASGLSEKLVKISILNSRLPWRFSVNYQFVPGKPLPDYRSSYPYLPPFAPGRSFTVTQGFNGGFTHSETHNRYAVDIAMPVGTPVHAAREGVVISVENDFYKNGLEEKYRPASNCILILHDDGSMAVYAHLELEKALVTPGTAVKAGQLIAYSGNTGFSSGPHLHFSVQYNRGMELVSVPFGFRGADGQTFAPSAGQAVTAF</sequence>